<accession>A0A9N8WAC5</accession>
<dbReference type="PRINTS" id="PR00160">
    <property type="entry name" value="GLUTAREDOXIN"/>
</dbReference>
<dbReference type="SUPFAM" id="SSF52833">
    <property type="entry name" value="Thioredoxin-like"/>
    <property type="match status" value="1"/>
</dbReference>
<dbReference type="Pfam" id="PF00462">
    <property type="entry name" value="Glutaredoxin"/>
    <property type="match status" value="1"/>
</dbReference>
<dbReference type="OrthoDB" id="423313at2759"/>
<dbReference type="InterPro" id="IPR036249">
    <property type="entry name" value="Thioredoxin-like_sf"/>
</dbReference>
<dbReference type="GO" id="GO:0005801">
    <property type="term" value="C:cis-Golgi network"/>
    <property type="evidence" value="ECO:0007669"/>
    <property type="project" value="TreeGrafter"/>
</dbReference>
<protein>
    <submittedName>
        <fullName evidence="3">5622_t:CDS:1</fullName>
    </submittedName>
</protein>
<dbReference type="PANTHER" id="PTHR45694:SF5">
    <property type="entry name" value="GLUTAREDOXIN 2"/>
    <property type="match status" value="1"/>
</dbReference>
<dbReference type="Gene3D" id="3.40.30.10">
    <property type="entry name" value="Glutaredoxin"/>
    <property type="match status" value="1"/>
</dbReference>
<keyword evidence="1" id="KW-0812">Transmembrane</keyword>
<feature type="transmembrane region" description="Helical" evidence="1">
    <location>
        <begin position="67"/>
        <end position="87"/>
    </location>
</feature>
<comment type="caution">
    <text evidence="3">The sequence shown here is derived from an EMBL/GenBank/DDBJ whole genome shotgun (WGS) entry which is preliminary data.</text>
</comment>
<dbReference type="PANTHER" id="PTHR45694">
    <property type="entry name" value="GLUTAREDOXIN 2"/>
    <property type="match status" value="1"/>
</dbReference>
<dbReference type="InterPro" id="IPR002109">
    <property type="entry name" value="Glutaredoxin"/>
</dbReference>
<evidence type="ECO:0000256" key="1">
    <source>
        <dbReference type="SAM" id="Phobius"/>
    </source>
</evidence>
<dbReference type="PROSITE" id="PS51354">
    <property type="entry name" value="GLUTAREDOXIN_2"/>
    <property type="match status" value="1"/>
</dbReference>
<evidence type="ECO:0000313" key="4">
    <source>
        <dbReference type="Proteomes" id="UP000789508"/>
    </source>
</evidence>
<dbReference type="CDD" id="cd03419">
    <property type="entry name" value="GRX_GRXh_1_2_like"/>
    <property type="match status" value="1"/>
</dbReference>
<proteinExistence type="predicted"/>
<dbReference type="EMBL" id="CAJVPS010000346">
    <property type="protein sequence ID" value="CAG8479169.1"/>
    <property type="molecule type" value="Genomic_DNA"/>
</dbReference>
<keyword evidence="1" id="KW-0472">Membrane</keyword>
<dbReference type="InterPro" id="IPR014025">
    <property type="entry name" value="Glutaredoxin_subgr"/>
</dbReference>
<sequence>MSGKTTTTTIMSKAGASLLPTYYQNATTKNHNQQKKEHYLLLKQQEEEQRIIVIFDDATWKTKKYKILLATLAIFLGSLWFVSHFSGAGFDIHSLKQYQDNAAAMAAASVMGDGVEEGIHGLEVQSHGFSETELEQEIDDIIHENPVVIFSKTYCPYSRRAKHILAQYGIDPHPYIVEVNTRNDSEDVKLALFKFTYQATFPNIFVDGRSVGGSEELAILHTTGKLKELLIDAGVLDEE</sequence>
<gene>
    <name evidence="3" type="ORF">ALEPTO_LOCUS2398</name>
</gene>
<dbReference type="GO" id="GO:0034599">
    <property type="term" value="P:cellular response to oxidative stress"/>
    <property type="evidence" value="ECO:0007669"/>
    <property type="project" value="TreeGrafter"/>
</dbReference>
<keyword evidence="1" id="KW-1133">Transmembrane helix</keyword>
<feature type="domain" description="Glutaredoxin" evidence="2">
    <location>
        <begin position="147"/>
        <end position="211"/>
    </location>
</feature>
<dbReference type="GO" id="GO:0005796">
    <property type="term" value="C:Golgi lumen"/>
    <property type="evidence" value="ECO:0007669"/>
    <property type="project" value="TreeGrafter"/>
</dbReference>
<dbReference type="GO" id="GO:0000324">
    <property type="term" value="C:fungal-type vacuole"/>
    <property type="evidence" value="ECO:0007669"/>
    <property type="project" value="TreeGrafter"/>
</dbReference>
<organism evidence="3 4">
    <name type="scientific">Ambispora leptoticha</name>
    <dbReference type="NCBI Taxonomy" id="144679"/>
    <lineage>
        <taxon>Eukaryota</taxon>
        <taxon>Fungi</taxon>
        <taxon>Fungi incertae sedis</taxon>
        <taxon>Mucoromycota</taxon>
        <taxon>Glomeromycotina</taxon>
        <taxon>Glomeromycetes</taxon>
        <taxon>Archaeosporales</taxon>
        <taxon>Ambisporaceae</taxon>
        <taxon>Ambispora</taxon>
    </lineage>
</organism>
<evidence type="ECO:0000259" key="2">
    <source>
        <dbReference type="Pfam" id="PF00462"/>
    </source>
</evidence>
<evidence type="ECO:0000313" key="3">
    <source>
        <dbReference type="EMBL" id="CAG8479169.1"/>
    </source>
</evidence>
<keyword evidence="4" id="KW-1185">Reference proteome</keyword>
<dbReference type="GO" id="GO:0015038">
    <property type="term" value="F:glutathione disulfide oxidoreductase activity"/>
    <property type="evidence" value="ECO:0007669"/>
    <property type="project" value="TreeGrafter"/>
</dbReference>
<dbReference type="Proteomes" id="UP000789508">
    <property type="component" value="Unassembled WGS sequence"/>
</dbReference>
<name>A0A9N8WAC5_9GLOM</name>
<dbReference type="AlphaFoldDB" id="A0A9N8WAC5"/>
<reference evidence="3" key="1">
    <citation type="submission" date="2021-06" db="EMBL/GenBank/DDBJ databases">
        <authorList>
            <person name="Kallberg Y."/>
            <person name="Tangrot J."/>
            <person name="Rosling A."/>
        </authorList>
    </citation>
    <scope>NUCLEOTIDE SEQUENCE</scope>
    <source>
        <strain evidence="3">FL130A</strain>
    </source>
</reference>